<dbReference type="EMBL" id="JAGIYY010000002">
    <property type="protein sequence ID" value="MBP0438578.1"/>
    <property type="molecule type" value="Genomic_DNA"/>
</dbReference>
<protein>
    <submittedName>
        <fullName evidence="1">DUF2793 domain-containing protein</fullName>
    </submittedName>
</protein>
<dbReference type="AlphaFoldDB" id="A0A8J7QXH0"/>
<dbReference type="RefSeq" id="WP_209334610.1">
    <property type="nucleotide sequence ID" value="NZ_JAGIYY010000002.1"/>
</dbReference>
<keyword evidence="2" id="KW-1185">Reference proteome</keyword>
<gene>
    <name evidence="1" type="ORF">J5Y06_07960</name>
</gene>
<proteinExistence type="predicted"/>
<name>A0A8J7QXH0_9HYPH</name>
<evidence type="ECO:0000313" key="2">
    <source>
        <dbReference type="Proteomes" id="UP000666240"/>
    </source>
</evidence>
<organism evidence="1 2">
    <name type="scientific">Tianweitania sediminis</name>
    <dbReference type="NCBI Taxonomy" id="1502156"/>
    <lineage>
        <taxon>Bacteria</taxon>
        <taxon>Pseudomonadati</taxon>
        <taxon>Pseudomonadota</taxon>
        <taxon>Alphaproteobacteria</taxon>
        <taxon>Hyphomicrobiales</taxon>
        <taxon>Phyllobacteriaceae</taxon>
        <taxon>Tianweitania</taxon>
    </lineage>
</organism>
<reference evidence="1" key="1">
    <citation type="submission" date="2021-03" db="EMBL/GenBank/DDBJ databases">
        <title>Genome sequencing and assembly of Tianweitania sediminis.</title>
        <authorList>
            <person name="Chhetri G."/>
        </authorList>
    </citation>
    <scope>NUCLEOTIDE SEQUENCE</scope>
    <source>
        <strain evidence="1">Z8</strain>
    </source>
</reference>
<comment type="caution">
    <text evidence="1">The sequence shown here is derived from an EMBL/GenBank/DDBJ whole genome shotgun (WGS) entry which is preliminary data.</text>
</comment>
<dbReference type="Proteomes" id="UP000666240">
    <property type="component" value="Unassembled WGS sequence"/>
</dbReference>
<dbReference type="InterPro" id="IPR021251">
    <property type="entry name" value="DUF2793"/>
</dbReference>
<evidence type="ECO:0000313" key="1">
    <source>
        <dbReference type="EMBL" id="MBP0438578.1"/>
    </source>
</evidence>
<sequence length="556" mass="57821">MNEISPNLSLPYIMPSQAQKHVTHNEAIRALDALVQIAVLARNVAMPPPSPAEGDRYLVPSGAVEPWADHVGFLAAWQDGAWAFYAPQSGWTAWVQNEAVLLVHHNGGWAEVGQNAGGGGESGGSGAITGAVVQALAATGLTHRLDTTAVATTGGYDWRSYYQAASWSNGPSNEPTYIDDVFASGINMAGVALKADPNRQYAAWHMESKFYSNANQLKPWTENFLEVIDTTGAKRRPIGWVGAHDGSFGNVSLAQTVLYLQGNNHQPKIDYNFETNAVLVYDGISTTYLQNDVPPHRQRNAAADSTIALPYVDDGDLLVMSRALSTPRAPGSRNASGPKATARGMNTDAFVAEAPGGLASTFALACGVTQGASAAIAVTADGTTTVTTAGTNAVPEAAIGRGITGTNVPANTRVTDVLSDTSFKTNNALPASVTSITLAARTRRTTEWSVDTAGVVTYDYSARLAFRDKSASNAIIFHLFDGNVGIGSGAAYPTGAKLVVDGPVRLKSYTVATLPAPNTAGAGAIVYVSDASGAPTLACSDGAAWRVAAPLGAVVA</sequence>
<dbReference type="Pfam" id="PF10983">
    <property type="entry name" value="DUF2793"/>
    <property type="match status" value="1"/>
</dbReference>
<accession>A0A8J7QXH0</accession>